<evidence type="ECO:0000313" key="1">
    <source>
        <dbReference type="EMBL" id="JAD48050.1"/>
    </source>
</evidence>
<proteinExistence type="predicted"/>
<accession>A0A0A9AGJ2</accession>
<name>A0A0A9AGJ2_ARUDO</name>
<dbReference type="AlphaFoldDB" id="A0A0A9AGJ2"/>
<reference evidence="1" key="2">
    <citation type="journal article" date="2015" name="Data Brief">
        <title>Shoot transcriptome of the giant reed, Arundo donax.</title>
        <authorList>
            <person name="Barrero R.A."/>
            <person name="Guerrero F.D."/>
            <person name="Moolhuijzen P."/>
            <person name="Goolsby J.A."/>
            <person name="Tidwell J."/>
            <person name="Bellgard S.E."/>
            <person name="Bellgard M.I."/>
        </authorList>
    </citation>
    <scope>NUCLEOTIDE SEQUENCE</scope>
    <source>
        <tissue evidence="1">Shoot tissue taken approximately 20 cm above the soil surface</tissue>
    </source>
</reference>
<dbReference type="EMBL" id="GBRH01249845">
    <property type="protein sequence ID" value="JAD48050.1"/>
    <property type="molecule type" value="Transcribed_RNA"/>
</dbReference>
<sequence length="53" mass="6082">MTLQQVCISDLLDLSFVFFLVCYRSLVFLIQTSDAMVCWTLLTDSSWENGTLN</sequence>
<organism evidence="1">
    <name type="scientific">Arundo donax</name>
    <name type="common">Giant reed</name>
    <name type="synonym">Donax arundinaceus</name>
    <dbReference type="NCBI Taxonomy" id="35708"/>
    <lineage>
        <taxon>Eukaryota</taxon>
        <taxon>Viridiplantae</taxon>
        <taxon>Streptophyta</taxon>
        <taxon>Embryophyta</taxon>
        <taxon>Tracheophyta</taxon>
        <taxon>Spermatophyta</taxon>
        <taxon>Magnoliopsida</taxon>
        <taxon>Liliopsida</taxon>
        <taxon>Poales</taxon>
        <taxon>Poaceae</taxon>
        <taxon>PACMAD clade</taxon>
        <taxon>Arundinoideae</taxon>
        <taxon>Arundineae</taxon>
        <taxon>Arundo</taxon>
    </lineage>
</organism>
<reference evidence="1" key="1">
    <citation type="submission" date="2014-09" db="EMBL/GenBank/DDBJ databases">
        <authorList>
            <person name="Magalhaes I.L.F."/>
            <person name="Oliveira U."/>
            <person name="Santos F.R."/>
            <person name="Vidigal T.H.D.A."/>
            <person name="Brescovit A.D."/>
            <person name="Santos A.J."/>
        </authorList>
    </citation>
    <scope>NUCLEOTIDE SEQUENCE</scope>
    <source>
        <tissue evidence="1">Shoot tissue taken approximately 20 cm above the soil surface</tissue>
    </source>
</reference>
<protein>
    <submittedName>
        <fullName evidence="1">Uncharacterized protein</fullName>
    </submittedName>
</protein>